<dbReference type="EMBL" id="ML208278">
    <property type="protein sequence ID" value="TFK73139.1"/>
    <property type="molecule type" value="Genomic_DNA"/>
</dbReference>
<name>A0ACD3B686_9AGAR</name>
<proteinExistence type="predicted"/>
<sequence length="520" mass="58327">MASYSTASHSGPHMTTRHLFTAFSQRSGTPTRNGPVLEALSIREVIDRIFSFLSPTVSGLEDAVLQGSRYRAPTEGATLRSAALTCRTFREPALDSLWKTMDTPFPFASPLLSPSPNSNFDFGIFSMPPEAFQRNLSRVRTFIYNVPEANFLGHINVFLAIAAVQPALLPRLRTLIIPDFDSCLSLSSFHFSLISPSISSIDIGGIKSGEGYESFMSALCFRAQNSLKDINCRSDQLPAAVFALPHLQSLCLEKLAPNIEPLVKRLASLSDLRSVDLKLAAFQLDAHDVTFPRLEDIRLSGTFPWITHFLRSCQTPYLQSLSLFFDPFSLEPRRCYGGDLTDIFSAMRMHPAWRHTLTTLRVSPIICPDYAQFFRSLADFPLTTLHATSHVTLPPSIRLSLTDIARHLPNIEILHIPPYRRGEEPPFSQLIELARLRPNLRELGTAVKSRVFGSPKSINHNLESLYVYGSSIGDPWAVSEQLDGIFPYLKHVKPSSGSEYERDWVQVESLLKFCQRARRR</sequence>
<reference evidence="1 2" key="1">
    <citation type="journal article" date="2019" name="Nat. Ecol. Evol.">
        <title>Megaphylogeny resolves global patterns of mushroom evolution.</title>
        <authorList>
            <person name="Varga T."/>
            <person name="Krizsan K."/>
            <person name="Foldi C."/>
            <person name="Dima B."/>
            <person name="Sanchez-Garcia M."/>
            <person name="Sanchez-Ramirez S."/>
            <person name="Szollosi G.J."/>
            <person name="Szarkandi J.G."/>
            <person name="Papp V."/>
            <person name="Albert L."/>
            <person name="Andreopoulos W."/>
            <person name="Angelini C."/>
            <person name="Antonin V."/>
            <person name="Barry K.W."/>
            <person name="Bougher N.L."/>
            <person name="Buchanan P."/>
            <person name="Buyck B."/>
            <person name="Bense V."/>
            <person name="Catcheside P."/>
            <person name="Chovatia M."/>
            <person name="Cooper J."/>
            <person name="Damon W."/>
            <person name="Desjardin D."/>
            <person name="Finy P."/>
            <person name="Geml J."/>
            <person name="Haridas S."/>
            <person name="Hughes K."/>
            <person name="Justo A."/>
            <person name="Karasinski D."/>
            <person name="Kautmanova I."/>
            <person name="Kiss B."/>
            <person name="Kocsube S."/>
            <person name="Kotiranta H."/>
            <person name="LaButti K.M."/>
            <person name="Lechner B.E."/>
            <person name="Liimatainen K."/>
            <person name="Lipzen A."/>
            <person name="Lukacs Z."/>
            <person name="Mihaltcheva S."/>
            <person name="Morgado L.N."/>
            <person name="Niskanen T."/>
            <person name="Noordeloos M.E."/>
            <person name="Ohm R.A."/>
            <person name="Ortiz-Santana B."/>
            <person name="Ovrebo C."/>
            <person name="Racz N."/>
            <person name="Riley R."/>
            <person name="Savchenko A."/>
            <person name="Shiryaev A."/>
            <person name="Soop K."/>
            <person name="Spirin V."/>
            <person name="Szebenyi C."/>
            <person name="Tomsovsky M."/>
            <person name="Tulloss R.E."/>
            <person name="Uehling J."/>
            <person name="Grigoriev I.V."/>
            <person name="Vagvolgyi C."/>
            <person name="Papp T."/>
            <person name="Martin F.M."/>
            <person name="Miettinen O."/>
            <person name="Hibbett D.S."/>
            <person name="Nagy L.G."/>
        </authorList>
    </citation>
    <scope>NUCLEOTIDE SEQUENCE [LARGE SCALE GENOMIC DNA]</scope>
    <source>
        <strain evidence="1 2">NL-1719</strain>
    </source>
</reference>
<accession>A0ACD3B686</accession>
<evidence type="ECO:0000313" key="2">
    <source>
        <dbReference type="Proteomes" id="UP000308600"/>
    </source>
</evidence>
<evidence type="ECO:0000313" key="1">
    <source>
        <dbReference type="EMBL" id="TFK73139.1"/>
    </source>
</evidence>
<protein>
    <submittedName>
        <fullName evidence="1">Uncharacterized protein</fullName>
    </submittedName>
</protein>
<organism evidence="1 2">
    <name type="scientific">Pluteus cervinus</name>
    <dbReference type="NCBI Taxonomy" id="181527"/>
    <lineage>
        <taxon>Eukaryota</taxon>
        <taxon>Fungi</taxon>
        <taxon>Dikarya</taxon>
        <taxon>Basidiomycota</taxon>
        <taxon>Agaricomycotina</taxon>
        <taxon>Agaricomycetes</taxon>
        <taxon>Agaricomycetidae</taxon>
        <taxon>Agaricales</taxon>
        <taxon>Pluteineae</taxon>
        <taxon>Pluteaceae</taxon>
        <taxon>Pluteus</taxon>
    </lineage>
</organism>
<gene>
    <name evidence="1" type="ORF">BDN72DRAFT_956754</name>
</gene>
<keyword evidence="2" id="KW-1185">Reference proteome</keyword>
<dbReference type="Proteomes" id="UP000308600">
    <property type="component" value="Unassembled WGS sequence"/>
</dbReference>